<feature type="transmembrane region" description="Helical" evidence="5">
    <location>
        <begin position="199"/>
        <end position="216"/>
    </location>
</feature>
<protein>
    <submittedName>
        <fullName evidence="6">ABC superfamily ATP binding cassette transporter, permease protein</fullName>
    </submittedName>
</protein>
<dbReference type="RefSeq" id="WP_047768478.1">
    <property type="nucleotide sequence ID" value="NZ_AZGM01000129.1"/>
</dbReference>
<sequence length="217" mass="24012">MNPSLKLIFALIISLEITFTTHLTGNLLIIFGALLVLAYHRVSPHKVTKLALITLIPAAALFVTMAFFSPGHNVFFAWVLVSRLYCYVLVGGAVTLTTDKLTLIRSLEQNCHLPSKFAYGFLAALNLVPRIRQAVVTIRVAGQMRGVNLHWWSPTLYFKAILSAIQWSDQLAQAMETHGFVEGAPRTVAQPINITKRDWLLLIAGLALIQLVLIALP</sequence>
<dbReference type="STRING" id="1423782.FD32_GL000885"/>
<dbReference type="Proteomes" id="UP000051412">
    <property type="component" value="Unassembled WGS sequence"/>
</dbReference>
<comment type="subcellular location">
    <subcellularLocation>
        <location evidence="1">Membrane</location>
        <topology evidence="1">Multi-pass membrane protein</topology>
    </subcellularLocation>
</comment>
<dbReference type="Pfam" id="PF02361">
    <property type="entry name" value="CbiQ"/>
    <property type="match status" value="1"/>
</dbReference>
<feature type="transmembrane region" description="Helical" evidence="5">
    <location>
        <begin position="50"/>
        <end position="69"/>
    </location>
</feature>
<evidence type="ECO:0000256" key="5">
    <source>
        <dbReference type="SAM" id="Phobius"/>
    </source>
</evidence>
<keyword evidence="4 5" id="KW-0472">Membrane</keyword>
<proteinExistence type="predicted"/>
<keyword evidence="2 5" id="KW-0812">Transmembrane</keyword>
<dbReference type="PATRIC" id="fig|1423782.4.peg.915"/>
<dbReference type="CDD" id="cd16914">
    <property type="entry name" value="EcfT"/>
    <property type="match status" value="1"/>
</dbReference>
<feature type="transmembrane region" description="Helical" evidence="5">
    <location>
        <begin position="75"/>
        <end position="96"/>
    </location>
</feature>
<evidence type="ECO:0000256" key="2">
    <source>
        <dbReference type="ARBA" id="ARBA00022692"/>
    </source>
</evidence>
<evidence type="ECO:0000313" key="7">
    <source>
        <dbReference type="Proteomes" id="UP000051412"/>
    </source>
</evidence>
<evidence type="ECO:0000256" key="3">
    <source>
        <dbReference type="ARBA" id="ARBA00022989"/>
    </source>
</evidence>
<organism evidence="6 7">
    <name type="scientific">Limosilactobacillus panis DSM 6035</name>
    <dbReference type="NCBI Taxonomy" id="1423782"/>
    <lineage>
        <taxon>Bacteria</taxon>
        <taxon>Bacillati</taxon>
        <taxon>Bacillota</taxon>
        <taxon>Bacilli</taxon>
        <taxon>Lactobacillales</taxon>
        <taxon>Lactobacillaceae</taxon>
        <taxon>Limosilactobacillus</taxon>
    </lineage>
</organism>
<dbReference type="InterPro" id="IPR003339">
    <property type="entry name" value="ABC/ECF_trnsptr_transmembrane"/>
</dbReference>
<evidence type="ECO:0000313" key="6">
    <source>
        <dbReference type="EMBL" id="KRM25281.1"/>
    </source>
</evidence>
<dbReference type="OrthoDB" id="92887at2"/>
<name>A0A0R1X5M8_9LACO</name>
<dbReference type="AlphaFoldDB" id="A0A0R1X5M8"/>
<comment type="caution">
    <text evidence="6">The sequence shown here is derived from an EMBL/GenBank/DDBJ whole genome shotgun (WGS) entry which is preliminary data.</text>
</comment>
<keyword evidence="3 5" id="KW-1133">Transmembrane helix</keyword>
<accession>A0A0R1X5M8</accession>
<gene>
    <name evidence="6" type="ORF">FD32_GL000885</name>
</gene>
<dbReference type="GO" id="GO:0005886">
    <property type="term" value="C:plasma membrane"/>
    <property type="evidence" value="ECO:0007669"/>
    <property type="project" value="UniProtKB-ARBA"/>
</dbReference>
<dbReference type="EMBL" id="AZGM01000129">
    <property type="protein sequence ID" value="KRM25281.1"/>
    <property type="molecule type" value="Genomic_DNA"/>
</dbReference>
<keyword evidence="7" id="KW-1185">Reference proteome</keyword>
<feature type="transmembrane region" description="Helical" evidence="5">
    <location>
        <begin position="6"/>
        <end position="38"/>
    </location>
</feature>
<reference evidence="6 7" key="1">
    <citation type="journal article" date="2015" name="Genome Announc.">
        <title>Expanding the biotechnology potential of lactobacilli through comparative genomics of 213 strains and associated genera.</title>
        <authorList>
            <person name="Sun Z."/>
            <person name="Harris H.M."/>
            <person name="McCann A."/>
            <person name="Guo C."/>
            <person name="Argimon S."/>
            <person name="Zhang W."/>
            <person name="Yang X."/>
            <person name="Jeffery I.B."/>
            <person name="Cooney J.C."/>
            <person name="Kagawa T.F."/>
            <person name="Liu W."/>
            <person name="Song Y."/>
            <person name="Salvetti E."/>
            <person name="Wrobel A."/>
            <person name="Rasinkangas P."/>
            <person name="Parkhill J."/>
            <person name="Rea M.C."/>
            <person name="O'Sullivan O."/>
            <person name="Ritari J."/>
            <person name="Douillard F.P."/>
            <person name="Paul Ross R."/>
            <person name="Yang R."/>
            <person name="Briner A.E."/>
            <person name="Felis G.E."/>
            <person name="de Vos W.M."/>
            <person name="Barrangou R."/>
            <person name="Klaenhammer T.R."/>
            <person name="Caufield P.W."/>
            <person name="Cui Y."/>
            <person name="Zhang H."/>
            <person name="O'Toole P.W."/>
        </authorList>
    </citation>
    <scope>NUCLEOTIDE SEQUENCE [LARGE SCALE GENOMIC DNA]</scope>
    <source>
        <strain evidence="6 7">DSM 6035</strain>
    </source>
</reference>
<evidence type="ECO:0000256" key="1">
    <source>
        <dbReference type="ARBA" id="ARBA00004141"/>
    </source>
</evidence>
<evidence type="ECO:0000256" key="4">
    <source>
        <dbReference type="ARBA" id="ARBA00023136"/>
    </source>
</evidence>